<dbReference type="InterPro" id="IPR001604">
    <property type="entry name" value="Endo_G_ENPP1-like_dom"/>
</dbReference>
<keyword evidence="11" id="KW-0496">Mitochondrion</keyword>
<dbReference type="GO" id="GO:0003676">
    <property type="term" value="F:nucleic acid binding"/>
    <property type="evidence" value="ECO:0007669"/>
    <property type="project" value="InterPro"/>
</dbReference>
<comment type="subunit">
    <text evidence="4">Homodimer.</text>
</comment>
<reference evidence="20" key="1">
    <citation type="submission" date="2019-08" db="EMBL/GenBank/DDBJ databases">
        <title>The improved chromosome-level genome for the pearl oyster Pinctada fucata martensii using PacBio sequencing and Hi-C.</title>
        <authorList>
            <person name="Zheng Z."/>
        </authorList>
    </citation>
    <scope>NUCLEOTIDE SEQUENCE</scope>
    <source>
        <strain evidence="20">ZZ-2019</strain>
        <tissue evidence="20">Adductor muscle</tissue>
    </source>
</reference>
<dbReference type="Pfam" id="PF01223">
    <property type="entry name" value="Endonuclease_NS"/>
    <property type="match status" value="1"/>
</dbReference>
<keyword evidence="21" id="KW-1185">Reference proteome</keyword>
<evidence type="ECO:0000256" key="17">
    <source>
        <dbReference type="PIRSR" id="PIRSR640255-2"/>
    </source>
</evidence>
<dbReference type="InterPro" id="IPR040255">
    <property type="entry name" value="Non-specific_endonuclease"/>
</dbReference>
<dbReference type="SMART" id="SM00892">
    <property type="entry name" value="Endonuclease_NS"/>
    <property type="match status" value="1"/>
</dbReference>
<evidence type="ECO:0000256" key="7">
    <source>
        <dbReference type="ARBA" id="ARBA00022759"/>
    </source>
</evidence>
<feature type="domain" description="ENPP1-3/EXOG-like endonuclease/phosphodiesterase" evidence="18">
    <location>
        <begin position="87"/>
        <end position="296"/>
    </location>
</feature>
<keyword evidence="10" id="KW-0809">Transit peptide</keyword>
<dbReference type="SUPFAM" id="SSF54060">
    <property type="entry name" value="His-Me finger endonucleases"/>
    <property type="match status" value="1"/>
</dbReference>
<dbReference type="InterPro" id="IPR044925">
    <property type="entry name" value="His-Me_finger_sf"/>
</dbReference>
<feature type="domain" description="DNA/RNA non-specific endonuclease/pyrophosphatase/phosphodiesterase" evidence="19">
    <location>
        <begin position="86"/>
        <end position="296"/>
    </location>
</feature>
<dbReference type="AlphaFoldDB" id="A0AA89CE69"/>
<comment type="function">
    <text evidence="13">Endo/exonuclease with nicking activity towards supercoiled DNA, a preference for single-stranded DNA and 5'-3' exonuclease activity.</text>
</comment>
<dbReference type="Gene3D" id="3.40.570.10">
    <property type="entry name" value="Extracellular Endonuclease, subunit A"/>
    <property type="match status" value="1"/>
</dbReference>
<evidence type="ECO:0000256" key="9">
    <source>
        <dbReference type="ARBA" id="ARBA00022801"/>
    </source>
</evidence>
<dbReference type="Pfam" id="PF18026">
    <property type="entry name" value="Exog_C"/>
    <property type="match status" value="1"/>
</dbReference>
<evidence type="ECO:0000256" key="11">
    <source>
        <dbReference type="ARBA" id="ARBA00023128"/>
    </source>
</evidence>
<evidence type="ECO:0000256" key="12">
    <source>
        <dbReference type="ARBA" id="ARBA00023136"/>
    </source>
</evidence>
<comment type="caution">
    <text evidence="20">The sequence shown here is derived from an EMBL/GenBank/DDBJ whole genome shotgun (WGS) entry which is preliminary data.</text>
</comment>
<dbReference type="EMBL" id="VSWD01000001">
    <property type="protein sequence ID" value="KAK3109091.1"/>
    <property type="molecule type" value="Genomic_DNA"/>
</dbReference>
<feature type="binding site" evidence="17">
    <location>
        <position position="181"/>
    </location>
    <ligand>
        <name>Mg(2+)</name>
        <dbReference type="ChEBI" id="CHEBI:18420"/>
        <note>catalytic</note>
    </ligand>
</feature>
<comment type="similarity">
    <text evidence="3">Belongs to the DNA/RNA non-specific endonuclease family.</text>
</comment>
<dbReference type="FunFam" id="3.40.570.10:FF:000003">
    <property type="entry name" value="Nuclease EXOG, mitochondrial"/>
    <property type="match status" value="1"/>
</dbReference>
<dbReference type="GO" id="GO:0006309">
    <property type="term" value="P:apoptotic DNA fragmentation"/>
    <property type="evidence" value="ECO:0007669"/>
    <property type="project" value="TreeGrafter"/>
</dbReference>
<dbReference type="PANTHER" id="PTHR13966:SF19">
    <property type="entry name" value="NUCLEASE EXOG, MITOCHONDRIAL"/>
    <property type="match status" value="1"/>
</dbReference>
<evidence type="ECO:0000256" key="4">
    <source>
        <dbReference type="ARBA" id="ARBA00011738"/>
    </source>
</evidence>
<evidence type="ECO:0000256" key="5">
    <source>
        <dbReference type="ARBA" id="ARBA00022722"/>
    </source>
</evidence>
<dbReference type="Gene3D" id="6.10.250.1250">
    <property type="match status" value="1"/>
</dbReference>
<keyword evidence="7" id="KW-0255">Endonuclease</keyword>
<dbReference type="GO" id="GO:0046872">
    <property type="term" value="F:metal ion binding"/>
    <property type="evidence" value="ECO:0007669"/>
    <property type="project" value="UniProtKB-KW"/>
</dbReference>
<evidence type="ECO:0000256" key="6">
    <source>
        <dbReference type="ARBA" id="ARBA00022723"/>
    </source>
</evidence>
<dbReference type="GO" id="GO:0005634">
    <property type="term" value="C:nucleus"/>
    <property type="evidence" value="ECO:0007669"/>
    <property type="project" value="TreeGrafter"/>
</dbReference>
<evidence type="ECO:0000256" key="3">
    <source>
        <dbReference type="ARBA" id="ARBA00010052"/>
    </source>
</evidence>
<evidence type="ECO:0000259" key="19">
    <source>
        <dbReference type="SMART" id="SM00892"/>
    </source>
</evidence>
<dbReference type="GO" id="GO:0004521">
    <property type="term" value="F:RNA endonuclease activity"/>
    <property type="evidence" value="ECO:0007669"/>
    <property type="project" value="TreeGrafter"/>
</dbReference>
<keyword evidence="9" id="KW-0378">Hydrolase</keyword>
<keyword evidence="12" id="KW-0472">Membrane</keyword>
<dbReference type="Proteomes" id="UP001186944">
    <property type="component" value="Unassembled WGS sequence"/>
</dbReference>
<evidence type="ECO:0000256" key="2">
    <source>
        <dbReference type="ARBA" id="ARBA00004273"/>
    </source>
</evidence>
<evidence type="ECO:0000256" key="1">
    <source>
        <dbReference type="ARBA" id="ARBA00001968"/>
    </source>
</evidence>
<dbReference type="PANTHER" id="PTHR13966">
    <property type="entry name" value="ENDONUCLEASE RELATED"/>
    <property type="match status" value="1"/>
</dbReference>
<keyword evidence="5" id="KW-0540">Nuclease</keyword>
<dbReference type="InterPro" id="IPR044929">
    <property type="entry name" value="DNA/RNA_non-sp_Endonuclease_sf"/>
</dbReference>
<dbReference type="GO" id="GO:0005743">
    <property type="term" value="C:mitochondrial inner membrane"/>
    <property type="evidence" value="ECO:0007669"/>
    <property type="project" value="UniProtKB-SubCell"/>
</dbReference>
<protein>
    <recommendedName>
        <fullName evidence="14">Nuclease EXOG, mitochondrial</fullName>
    </recommendedName>
    <alternativeName>
        <fullName evidence="15">Endonuclease G-like 1</fullName>
    </alternativeName>
</protein>
<organism evidence="20 21">
    <name type="scientific">Pinctada imbricata</name>
    <name type="common">Atlantic pearl-oyster</name>
    <name type="synonym">Pinctada martensii</name>
    <dbReference type="NCBI Taxonomy" id="66713"/>
    <lineage>
        <taxon>Eukaryota</taxon>
        <taxon>Metazoa</taxon>
        <taxon>Spiralia</taxon>
        <taxon>Lophotrochozoa</taxon>
        <taxon>Mollusca</taxon>
        <taxon>Bivalvia</taxon>
        <taxon>Autobranchia</taxon>
        <taxon>Pteriomorphia</taxon>
        <taxon>Pterioida</taxon>
        <taxon>Pterioidea</taxon>
        <taxon>Pteriidae</taxon>
        <taxon>Pinctada</taxon>
    </lineage>
</organism>
<evidence type="ECO:0000256" key="16">
    <source>
        <dbReference type="PIRSR" id="PIRSR640255-1"/>
    </source>
</evidence>
<comment type="cofactor">
    <cofactor evidence="1">
        <name>a divalent metal cation</name>
        <dbReference type="ChEBI" id="CHEBI:60240"/>
    </cofactor>
</comment>
<evidence type="ECO:0000313" key="20">
    <source>
        <dbReference type="EMBL" id="KAK3109091.1"/>
    </source>
</evidence>
<comment type="subcellular location">
    <subcellularLocation>
        <location evidence="2">Mitochondrion inner membrane</location>
    </subcellularLocation>
</comment>
<accession>A0AA89CE69</accession>
<evidence type="ECO:0000256" key="15">
    <source>
        <dbReference type="ARBA" id="ARBA00081050"/>
    </source>
</evidence>
<dbReference type="SMART" id="SM00477">
    <property type="entry name" value="NUC"/>
    <property type="match status" value="1"/>
</dbReference>
<evidence type="ECO:0000259" key="18">
    <source>
        <dbReference type="SMART" id="SM00477"/>
    </source>
</evidence>
<evidence type="ECO:0000256" key="13">
    <source>
        <dbReference type="ARBA" id="ARBA00053281"/>
    </source>
</evidence>
<feature type="active site" description="Proton acceptor" evidence="16">
    <location>
        <position position="150"/>
    </location>
</feature>
<sequence length="368" mass="42128">MPRPELSLNFNPQSPFPVLFKEMRGFLGGVVAGTLSSIVAFGSYKILFGEDKPDLGQQDTGDKQVSPFHRDVLKYGSPDQGPSVRYYGNHVLSYNQAHKIPNWVIEKISAENTKGKANRKNVKFKPDPGVEELFTASNSDYLGSGWSRGHMAPAGDNKHDEQHMAETFYLSNILPQNLDNNAGFWNRFEIYCRKLTEKYPNVRIYSGPLFIAKRNEEDGKKYVKYEVIGQNEVAVPTHLFKIVIVENAKNNPVAMGTFIVPNEPISFQHHLKEFQVPLMDLERRAGARFLPKMNVNHVQDLCQVETCDLMKKTEFDLYFIGRRINNATNLNQLQKAWNELSQKSLEPDEYIKRKYKEKYDELSKKEGG</sequence>
<dbReference type="InterPro" id="IPR041003">
    <property type="entry name" value="Exog_C"/>
</dbReference>
<dbReference type="GO" id="GO:0000014">
    <property type="term" value="F:single-stranded DNA endodeoxyribonuclease activity"/>
    <property type="evidence" value="ECO:0007669"/>
    <property type="project" value="TreeGrafter"/>
</dbReference>
<keyword evidence="8" id="KW-0999">Mitochondrion inner membrane</keyword>
<name>A0AA89CE69_PINIB</name>
<evidence type="ECO:0000256" key="14">
    <source>
        <dbReference type="ARBA" id="ARBA00074243"/>
    </source>
</evidence>
<proteinExistence type="inferred from homology"/>
<keyword evidence="6 17" id="KW-0479">Metal-binding</keyword>
<evidence type="ECO:0000256" key="10">
    <source>
        <dbReference type="ARBA" id="ARBA00022946"/>
    </source>
</evidence>
<evidence type="ECO:0000313" key="21">
    <source>
        <dbReference type="Proteomes" id="UP001186944"/>
    </source>
</evidence>
<dbReference type="CDD" id="cd00091">
    <property type="entry name" value="NUC"/>
    <property type="match status" value="1"/>
</dbReference>
<evidence type="ECO:0000256" key="8">
    <source>
        <dbReference type="ARBA" id="ARBA00022792"/>
    </source>
</evidence>
<dbReference type="InterPro" id="IPR020821">
    <property type="entry name" value="ENPP1-3/EXOG-like_nuc-like"/>
</dbReference>
<gene>
    <name evidence="20" type="ORF">FSP39_022814</name>
</gene>